<feature type="domain" description="EMI" evidence="9">
    <location>
        <begin position="134"/>
        <end position="210"/>
    </location>
</feature>
<name>A0ABN9LFN9_9NEOB</name>
<dbReference type="PANTHER" id="PTHR14949:SF21">
    <property type="entry name" value="EPIDERMAL GROWTH FACTOR-LIKE PROTEIN 7"/>
    <property type="match status" value="1"/>
</dbReference>
<evidence type="ECO:0000313" key="10">
    <source>
        <dbReference type="EMBL" id="CAJ0938855.1"/>
    </source>
</evidence>
<evidence type="ECO:0000256" key="4">
    <source>
        <dbReference type="ARBA" id="ARBA00023054"/>
    </source>
</evidence>
<dbReference type="SMART" id="SM00181">
    <property type="entry name" value="EGF"/>
    <property type="match status" value="2"/>
</dbReference>
<protein>
    <recommendedName>
        <fullName evidence="12">Epidermal growth factor-like protein 7</fullName>
    </recommendedName>
</protein>
<dbReference type="CDD" id="cd00054">
    <property type="entry name" value="EGF_CA"/>
    <property type="match status" value="2"/>
</dbReference>
<dbReference type="PROSITE" id="PS00022">
    <property type="entry name" value="EGF_1"/>
    <property type="match status" value="1"/>
</dbReference>
<keyword evidence="11" id="KW-1185">Reference proteome</keyword>
<dbReference type="PROSITE" id="PS01187">
    <property type="entry name" value="EGF_CA"/>
    <property type="match status" value="1"/>
</dbReference>
<evidence type="ECO:0000256" key="2">
    <source>
        <dbReference type="ARBA" id="ARBA00022729"/>
    </source>
</evidence>
<feature type="compositionally biased region" description="Basic and acidic residues" evidence="7">
    <location>
        <begin position="65"/>
        <end position="77"/>
    </location>
</feature>
<keyword evidence="2" id="KW-0732">Signal</keyword>
<accession>A0ABN9LFN9</accession>
<comment type="caution">
    <text evidence="6">Lacks conserved residue(s) required for the propagation of feature annotation.</text>
</comment>
<evidence type="ECO:0000256" key="5">
    <source>
        <dbReference type="ARBA" id="ARBA00023157"/>
    </source>
</evidence>
<dbReference type="PANTHER" id="PTHR14949">
    <property type="entry name" value="EGF-LIKE-DOMAIN, MULTIPLE 7, 8"/>
    <property type="match status" value="1"/>
</dbReference>
<dbReference type="Proteomes" id="UP001176940">
    <property type="component" value="Unassembled WGS sequence"/>
</dbReference>
<keyword evidence="1 6" id="KW-0245">EGF-like domain</keyword>
<feature type="disulfide bond" evidence="6">
    <location>
        <begin position="213"/>
        <end position="223"/>
    </location>
</feature>
<feature type="disulfide bond" evidence="6">
    <location>
        <begin position="231"/>
        <end position="240"/>
    </location>
</feature>
<dbReference type="InterPro" id="IPR018097">
    <property type="entry name" value="EGF_Ca-bd_CS"/>
</dbReference>
<dbReference type="InterPro" id="IPR050969">
    <property type="entry name" value="Dev_Signal_Modulators"/>
</dbReference>
<dbReference type="Pfam" id="PF07645">
    <property type="entry name" value="EGF_CA"/>
    <property type="match status" value="1"/>
</dbReference>
<keyword evidence="3" id="KW-0106">Calcium</keyword>
<dbReference type="PROSITE" id="PS51041">
    <property type="entry name" value="EMI"/>
    <property type="match status" value="1"/>
</dbReference>
<feature type="domain" description="EGF-like" evidence="8">
    <location>
        <begin position="209"/>
        <end position="241"/>
    </location>
</feature>
<gene>
    <name evidence="10" type="ORF">RIMI_LOCUS7845672</name>
</gene>
<dbReference type="InterPro" id="IPR049883">
    <property type="entry name" value="NOTCH1_EGF-like"/>
</dbReference>
<evidence type="ECO:0000256" key="3">
    <source>
        <dbReference type="ARBA" id="ARBA00022837"/>
    </source>
</evidence>
<evidence type="ECO:0008006" key="12">
    <source>
        <dbReference type="Google" id="ProtNLM"/>
    </source>
</evidence>
<evidence type="ECO:0000256" key="7">
    <source>
        <dbReference type="SAM" id="MobiDB-lite"/>
    </source>
</evidence>
<dbReference type="SUPFAM" id="SSF57196">
    <property type="entry name" value="EGF/Laminin"/>
    <property type="match status" value="2"/>
</dbReference>
<dbReference type="Gene3D" id="2.10.25.10">
    <property type="entry name" value="Laminin"/>
    <property type="match status" value="2"/>
</dbReference>
<reference evidence="10" key="1">
    <citation type="submission" date="2023-07" db="EMBL/GenBank/DDBJ databases">
        <authorList>
            <person name="Stuckert A."/>
        </authorList>
    </citation>
    <scope>NUCLEOTIDE SEQUENCE</scope>
</reference>
<feature type="region of interest" description="Disordered" evidence="7">
    <location>
        <begin position="59"/>
        <end position="103"/>
    </location>
</feature>
<proteinExistence type="predicted"/>
<sequence length="572" mass="63299">MALSLALPTCSALVASEVHVCGVDATFVLSSDIKPTGYVSTFRKPSALDTADSLLRPKHRPIVRMSHEKEPDRRHEQTIPGEDEPGAAEHPGPSSSPRELSAGPQGRMWGVSCVLMGCLLILDLAAADLLYRPGRRICSSGGHTGFVSVTQSYVQPVHKPVITMCEGHKVCSTYRTTYKISYRQVSKEASLPLYTCCPGWRRMNVHSCDNVSCRLLCQNGGTCVGYNRCQCTEGWSGNHCQSDVDECETGQQRCSQSCTNTHGNFHCGCYEGFSLSSDGKSCHKVEKVTTASPSPAQSSANGTVETEIMRQEMQELRSKIEVLEQKLQLVLAPFHSLSTVSPEDGLGPVTFLTHSFQQLDRIDSLSEQISFLEERLETCKYRLSPVTCQHKGSETALLTCGGHTYLPAPQEHRGYTQQERWQLSNSLTFECLPKNPENIMELCNRSPGAPGYNDGRYPSAAVSTEFILSLAAPLHGKILTQQCRKKIEGVAWIGRKIKMAKLCRAPARMICDLHKKWDMPRTWMSGLSRQSLMYMIYSPAQHEPSNLCNKNIGHLLRRRTDVAGSRFCAGTM</sequence>
<evidence type="ECO:0000256" key="1">
    <source>
        <dbReference type="ARBA" id="ARBA00022536"/>
    </source>
</evidence>
<organism evidence="10 11">
    <name type="scientific">Ranitomeya imitator</name>
    <name type="common">mimic poison frog</name>
    <dbReference type="NCBI Taxonomy" id="111125"/>
    <lineage>
        <taxon>Eukaryota</taxon>
        <taxon>Metazoa</taxon>
        <taxon>Chordata</taxon>
        <taxon>Craniata</taxon>
        <taxon>Vertebrata</taxon>
        <taxon>Euteleostomi</taxon>
        <taxon>Amphibia</taxon>
        <taxon>Batrachia</taxon>
        <taxon>Anura</taxon>
        <taxon>Neobatrachia</taxon>
        <taxon>Hyloidea</taxon>
        <taxon>Dendrobatidae</taxon>
        <taxon>Dendrobatinae</taxon>
        <taxon>Ranitomeya</taxon>
    </lineage>
</organism>
<evidence type="ECO:0000256" key="6">
    <source>
        <dbReference type="PROSITE-ProRule" id="PRU00076"/>
    </source>
</evidence>
<dbReference type="Pfam" id="PF07546">
    <property type="entry name" value="EMI"/>
    <property type="match status" value="1"/>
</dbReference>
<dbReference type="InterPro" id="IPR000742">
    <property type="entry name" value="EGF"/>
</dbReference>
<dbReference type="InterPro" id="IPR011489">
    <property type="entry name" value="EMI_domain"/>
</dbReference>
<evidence type="ECO:0000259" key="9">
    <source>
        <dbReference type="PROSITE" id="PS51041"/>
    </source>
</evidence>
<dbReference type="InterPro" id="IPR001881">
    <property type="entry name" value="EGF-like_Ca-bd_dom"/>
</dbReference>
<keyword evidence="5 6" id="KW-1015">Disulfide bond</keyword>
<dbReference type="PROSITE" id="PS50026">
    <property type="entry name" value="EGF_3"/>
    <property type="match status" value="1"/>
</dbReference>
<dbReference type="SMART" id="SM00179">
    <property type="entry name" value="EGF_CA"/>
    <property type="match status" value="1"/>
</dbReference>
<dbReference type="PROSITE" id="PS01186">
    <property type="entry name" value="EGF_2"/>
    <property type="match status" value="2"/>
</dbReference>
<keyword evidence="4" id="KW-0175">Coiled coil</keyword>
<comment type="caution">
    <text evidence="10">The sequence shown here is derived from an EMBL/GenBank/DDBJ whole genome shotgun (WGS) entry which is preliminary data.</text>
</comment>
<dbReference type="EMBL" id="CAUEEQ010015132">
    <property type="protein sequence ID" value="CAJ0938855.1"/>
    <property type="molecule type" value="Genomic_DNA"/>
</dbReference>
<evidence type="ECO:0000313" key="11">
    <source>
        <dbReference type="Proteomes" id="UP001176940"/>
    </source>
</evidence>
<evidence type="ECO:0000259" key="8">
    <source>
        <dbReference type="PROSITE" id="PS50026"/>
    </source>
</evidence>